<organism evidence="1">
    <name type="scientific">Amphimedon queenslandica</name>
    <name type="common">Sponge</name>
    <dbReference type="NCBI Taxonomy" id="400682"/>
    <lineage>
        <taxon>Eukaryota</taxon>
        <taxon>Metazoa</taxon>
        <taxon>Porifera</taxon>
        <taxon>Demospongiae</taxon>
        <taxon>Heteroscleromorpha</taxon>
        <taxon>Haplosclerida</taxon>
        <taxon>Niphatidae</taxon>
        <taxon>Amphimedon</taxon>
    </lineage>
</organism>
<name>A0A1X7U573_AMPQE</name>
<accession>A0A1X7U573</accession>
<proteinExistence type="predicted"/>
<dbReference type="EnsemblMetazoa" id="Aqu2.1.23067_001">
    <property type="protein sequence ID" value="Aqu2.1.23067_001"/>
    <property type="gene ID" value="Aqu2.1.23067"/>
</dbReference>
<protein>
    <submittedName>
        <fullName evidence="1">Uncharacterized protein</fullName>
    </submittedName>
</protein>
<sequence>MKDVNKRRPVTLSVLDEAVLLNGGLLNDCHIFFAQQLLLQQFPGTKGLQSTHYIDKMASWETKINHGIQIIHDCTNHWIVASNLRRTDNQV</sequence>
<evidence type="ECO:0000313" key="1">
    <source>
        <dbReference type="EnsemblMetazoa" id="Aqu2.1.23067_001"/>
    </source>
</evidence>
<dbReference type="AlphaFoldDB" id="A0A1X7U573"/>
<dbReference type="PANTHER" id="PTHR34718">
    <property type="entry name" value="PHD-TYPE DOMAIN-CONTAINING PROTEIN"/>
    <property type="match status" value="1"/>
</dbReference>
<dbReference type="InParanoid" id="A0A1X7U573"/>
<dbReference type="PANTHER" id="PTHR34718:SF2">
    <property type="entry name" value="PHD-TYPE DOMAIN-CONTAINING PROTEIN"/>
    <property type="match status" value="1"/>
</dbReference>
<reference evidence="1" key="1">
    <citation type="submission" date="2017-05" db="UniProtKB">
        <authorList>
            <consortium name="EnsemblMetazoa"/>
        </authorList>
    </citation>
    <scope>IDENTIFICATION</scope>
</reference>